<protein>
    <submittedName>
        <fullName evidence="2">Uncharacterized protein</fullName>
    </submittedName>
</protein>
<accession>A0A7K3QSN6</accession>
<name>A0A7K3QSN6_9ACTN</name>
<gene>
    <name evidence="2" type="ORF">G3I21_14430</name>
</gene>
<evidence type="ECO:0000313" key="3">
    <source>
        <dbReference type="Proteomes" id="UP000470520"/>
    </source>
</evidence>
<feature type="region of interest" description="Disordered" evidence="1">
    <location>
        <begin position="1"/>
        <end position="39"/>
    </location>
</feature>
<evidence type="ECO:0000313" key="2">
    <source>
        <dbReference type="EMBL" id="NEB92873.1"/>
    </source>
</evidence>
<comment type="caution">
    <text evidence="2">The sequence shown here is derived from an EMBL/GenBank/DDBJ whole genome shotgun (WGS) entry which is preliminary data.</text>
</comment>
<dbReference type="EMBL" id="JAAGMR010000177">
    <property type="protein sequence ID" value="NEB92873.1"/>
    <property type="molecule type" value="Genomic_DNA"/>
</dbReference>
<reference evidence="2 3" key="1">
    <citation type="submission" date="2020-01" db="EMBL/GenBank/DDBJ databases">
        <title>Insect and environment-associated Actinomycetes.</title>
        <authorList>
            <person name="Currrie C."/>
            <person name="Chevrette M."/>
            <person name="Carlson C."/>
            <person name="Stubbendieck R."/>
            <person name="Wendt-Pienkowski E."/>
        </authorList>
    </citation>
    <scope>NUCLEOTIDE SEQUENCE [LARGE SCALE GENOMIC DNA]</scope>
    <source>
        <strain evidence="2 3">SID7754</strain>
    </source>
</reference>
<dbReference type="Proteomes" id="UP000470520">
    <property type="component" value="Unassembled WGS sequence"/>
</dbReference>
<sequence>MNTTDLAQPGDHSIAGNGTTGDHPAGEIRLRSGGGLGRRSQLLGGASAFRDTSPWTTVSIELYHEGH</sequence>
<proteinExistence type="predicted"/>
<evidence type="ECO:0000256" key="1">
    <source>
        <dbReference type="SAM" id="MobiDB-lite"/>
    </source>
</evidence>
<organism evidence="2 3">
    <name type="scientific">Streptomyces bauhiniae</name>
    <dbReference type="NCBI Taxonomy" id="2340725"/>
    <lineage>
        <taxon>Bacteria</taxon>
        <taxon>Bacillati</taxon>
        <taxon>Actinomycetota</taxon>
        <taxon>Actinomycetes</taxon>
        <taxon>Kitasatosporales</taxon>
        <taxon>Streptomycetaceae</taxon>
        <taxon>Streptomyces</taxon>
    </lineage>
</organism>
<dbReference type="RefSeq" id="WP_164188774.1">
    <property type="nucleotide sequence ID" value="NZ_JAAGMR010000177.1"/>
</dbReference>
<dbReference type="AlphaFoldDB" id="A0A7K3QSN6"/>